<sequence length="173" mass="18564">MAMQSWLHHLDARDRALFTRWALSPSAPARPRHFWMLITHAGGARGSIGACLAALSLPAVSVPLVWRILLLLGLSHLVVQVVKRTVGRPRPSTRLSFEALIHVPDRFSFPSGHACAAMAVAVGFAAAFPMFTLPLLIIACVVGFSRVALGVHYPGDVLVGQAIALITAYPMLA</sequence>
<dbReference type="PANTHER" id="PTHR14969:SF62">
    <property type="entry name" value="DECAPRENYLPHOSPHORYL-5-PHOSPHORIBOSE PHOSPHATASE RV3807C-RELATED"/>
    <property type="match status" value="1"/>
</dbReference>
<evidence type="ECO:0000313" key="10">
    <source>
        <dbReference type="Proteomes" id="UP000002209"/>
    </source>
</evidence>
<evidence type="ECO:0000256" key="4">
    <source>
        <dbReference type="ARBA" id="ARBA00022801"/>
    </source>
</evidence>
<accession>C1A669</accession>
<dbReference type="STRING" id="379066.GAU_0687"/>
<dbReference type="PANTHER" id="PTHR14969">
    <property type="entry name" value="SPHINGOSINE-1-PHOSPHATE PHOSPHOHYDROLASE"/>
    <property type="match status" value="1"/>
</dbReference>
<dbReference type="SMART" id="SM00014">
    <property type="entry name" value="acidPPc"/>
    <property type="match status" value="1"/>
</dbReference>
<evidence type="ECO:0000313" key="9">
    <source>
        <dbReference type="EMBL" id="BAH37729.1"/>
    </source>
</evidence>
<dbReference type="Proteomes" id="UP000002209">
    <property type="component" value="Chromosome"/>
</dbReference>
<gene>
    <name evidence="9" type="ordered locus">GAU_0687</name>
</gene>
<dbReference type="SUPFAM" id="SSF48317">
    <property type="entry name" value="Acid phosphatase/Vanadium-dependent haloperoxidase"/>
    <property type="match status" value="1"/>
</dbReference>
<name>C1A669_GEMAT</name>
<dbReference type="Pfam" id="PF01569">
    <property type="entry name" value="PAP2"/>
    <property type="match status" value="1"/>
</dbReference>
<evidence type="ECO:0000256" key="7">
    <source>
        <dbReference type="SAM" id="Phobius"/>
    </source>
</evidence>
<comment type="subcellular location">
    <subcellularLocation>
        <location evidence="1">Cell membrane</location>
        <topology evidence="1">Multi-pass membrane protein</topology>
    </subcellularLocation>
</comment>
<evidence type="ECO:0000256" key="1">
    <source>
        <dbReference type="ARBA" id="ARBA00004651"/>
    </source>
</evidence>
<evidence type="ECO:0000256" key="3">
    <source>
        <dbReference type="ARBA" id="ARBA00022692"/>
    </source>
</evidence>
<evidence type="ECO:0000256" key="5">
    <source>
        <dbReference type="ARBA" id="ARBA00022989"/>
    </source>
</evidence>
<keyword evidence="3 7" id="KW-0812">Transmembrane</keyword>
<dbReference type="GO" id="GO:0005886">
    <property type="term" value="C:plasma membrane"/>
    <property type="evidence" value="ECO:0007669"/>
    <property type="project" value="UniProtKB-SubCell"/>
</dbReference>
<keyword evidence="5 7" id="KW-1133">Transmembrane helix</keyword>
<dbReference type="InterPro" id="IPR000326">
    <property type="entry name" value="PAP2/HPO"/>
</dbReference>
<reference evidence="10" key="1">
    <citation type="submission" date="2006-03" db="EMBL/GenBank/DDBJ databases">
        <title>Complete genome sequence of Gemmatimonas aurantiaca T-27 that represents a novel phylum Gemmatimonadetes.</title>
        <authorList>
            <person name="Takasaki K."/>
            <person name="Ichikawa N."/>
            <person name="Miura H."/>
            <person name="Matsushita S."/>
            <person name="Watanabe Y."/>
            <person name="Oguchi A."/>
            <person name="Ankai A."/>
            <person name="Yashiro I."/>
            <person name="Takahashi M."/>
            <person name="Terui Y."/>
            <person name="Fukui S."/>
            <person name="Yokoyama H."/>
            <person name="Tanikawa S."/>
            <person name="Hanada S."/>
            <person name="Kamagata Y."/>
            <person name="Fujita N."/>
        </authorList>
    </citation>
    <scope>NUCLEOTIDE SEQUENCE [LARGE SCALE GENOMIC DNA]</scope>
    <source>
        <strain evidence="10">T-27 / DSM 14586 / JCM 11422 / NBRC 100505</strain>
    </source>
</reference>
<dbReference type="Gene3D" id="1.20.144.10">
    <property type="entry name" value="Phosphatidic acid phosphatase type 2/haloperoxidase"/>
    <property type="match status" value="2"/>
</dbReference>
<dbReference type="EMBL" id="AP009153">
    <property type="protein sequence ID" value="BAH37729.1"/>
    <property type="molecule type" value="Genomic_DNA"/>
</dbReference>
<protein>
    <submittedName>
        <fullName evidence="9">Hypothetical membrane protein</fullName>
    </submittedName>
</protein>
<evidence type="ECO:0000256" key="2">
    <source>
        <dbReference type="ARBA" id="ARBA00022475"/>
    </source>
</evidence>
<evidence type="ECO:0000256" key="6">
    <source>
        <dbReference type="ARBA" id="ARBA00023136"/>
    </source>
</evidence>
<dbReference type="eggNOG" id="COG0671">
    <property type="taxonomic scope" value="Bacteria"/>
</dbReference>
<feature type="domain" description="Phosphatidic acid phosphatase type 2/haloperoxidase" evidence="8">
    <location>
        <begin position="65"/>
        <end position="172"/>
    </location>
</feature>
<keyword evidence="10" id="KW-1185">Reference proteome</keyword>
<feature type="transmembrane region" description="Helical" evidence="7">
    <location>
        <begin position="151"/>
        <end position="172"/>
    </location>
</feature>
<dbReference type="GO" id="GO:0016787">
    <property type="term" value="F:hydrolase activity"/>
    <property type="evidence" value="ECO:0007669"/>
    <property type="project" value="UniProtKB-KW"/>
</dbReference>
<feature type="transmembrane region" description="Helical" evidence="7">
    <location>
        <begin position="116"/>
        <end position="145"/>
    </location>
</feature>
<dbReference type="HOGENOM" id="CLU_072573_10_2_0"/>
<proteinExistence type="predicted"/>
<keyword evidence="2" id="KW-1003">Cell membrane</keyword>
<dbReference type="AlphaFoldDB" id="C1A669"/>
<dbReference type="KEGG" id="gau:GAU_0687"/>
<keyword evidence="6 7" id="KW-0472">Membrane</keyword>
<dbReference type="InterPro" id="IPR036938">
    <property type="entry name" value="PAP2/HPO_sf"/>
</dbReference>
<keyword evidence="4" id="KW-0378">Hydrolase</keyword>
<evidence type="ECO:0000259" key="8">
    <source>
        <dbReference type="SMART" id="SM00014"/>
    </source>
</evidence>
<organism evidence="9 10">
    <name type="scientific">Gemmatimonas aurantiaca (strain DSM 14586 / JCM 11422 / NBRC 100505 / T-27)</name>
    <dbReference type="NCBI Taxonomy" id="379066"/>
    <lineage>
        <taxon>Bacteria</taxon>
        <taxon>Pseudomonadati</taxon>
        <taxon>Gemmatimonadota</taxon>
        <taxon>Gemmatimonadia</taxon>
        <taxon>Gemmatimonadales</taxon>
        <taxon>Gemmatimonadaceae</taxon>
        <taxon>Gemmatimonas</taxon>
    </lineage>
</organism>